<dbReference type="SUPFAM" id="SSF52317">
    <property type="entry name" value="Class I glutamine amidotransferase-like"/>
    <property type="match status" value="1"/>
</dbReference>
<evidence type="ECO:0000256" key="5">
    <source>
        <dbReference type="PIRSR" id="PIRSR000450-1"/>
    </source>
</evidence>
<evidence type="ECO:0000256" key="4">
    <source>
        <dbReference type="HAMAP-Rule" id="MF_00295"/>
    </source>
</evidence>
<proteinExistence type="inferred from homology"/>
<comment type="function">
    <text evidence="4">Transfers a succinyl group from succinyl-CoA to L-homoserine, forming succinyl-L-homoserine.</text>
</comment>
<feature type="active site" evidence="4">
    <location>
        <position position="241"/>
    </location>
</feature>
<comment type="catalytic activity">
    <reaction evidence="4">
        <text>L-homoserine + succinyl-CoA = O-succinyl-L-homoserine + CoA</text>
        <dbReference type="Rhea" id="RHEA:22008"/>
        <dbReference type="ChEBI" id="CHEBI:57287"/>
        <dbReference type="ChEBI" id="CHEBI:57292"/>
        <dbReference type="ChEBI" id="CHEBI:57476"/>
        <dbReference type="ChEBI" id="CHEBI:57661"/>
        <dbReference type="EC" id="2.3.1.46"/>
    </reaction>
</comment>
<comment type="caution">
    <text evidence="6">The sequence shown here is derived from an EMBL/GenBank/DDBJ whole genome shotgun (WGS) entry which is preliminary data.</text>
</comment>
<feature type="site" description="Important for acyl-CoA specificity" evidence="4">
    <location>
        <position position="113"/>
    </location>
</feature>
<comment type="similarity">
    <text evidence="4">Belongs to the MetA family.</text>
</comment>
<evidence type="ECO:0000313" key="6">
    <source>
        <dbReference type="EMBL" id="TCO80121.1"/>
    </source>
</evidence>
<dbReference type="PANTHER" id="PTHR20919:SF0">
    <property type="entry name" value="HOMOSERINE O-SUCCINYLTRANSFERASE"/>
    <property type="match status" value="1"/>
</dbReference>
<dbReference type="RefSeq" id="WP_132544089.1">
    <property type="nucleotide sequence ID" value="NZ_SLWY01000016.1"/>
</dbReference>
<feature type="site" description="Important for substrate specificity" evidence="4">
    <location>
        <position position="196"/>
    </location>
</feature>
<dbReference type="UniPathway" id="UPA00051">
    <property type="reaction ID" value="UER00075"/>
</dbReference>
<dbReference type="PIRSF" id="PIRSF000450">
    <property type="entry name" value="H_ser_succinyltr"/>
    <property type="match status" value="1"/>
</dbReference>
<dbReference type="CDD" id="cd03131">
    <property type="entry name" value="GATase1_HTS"/>
    <property type="match status" value="1"/>
</dbReference>
<feature type="binding site" evidence="4">
    <location>
        <position position="253"/>
    </location>
    <ligand>
        <name>substrate</name>
    </ligand>
</feature>
<dbReference type="InterPro" id="IPR033752">
    <property type="entry name" value="MetA_family"/>
</dbReference>
<dbReference type="OrthoDB" id="9772423at2"/>
<protein>
    <recommendedName>
        <fullName evidence="4">Homoserine O-succinyltransferase</fullName>
        <shortName evidence="4">HST</shortName>
        <ecNumber evidence="4">2.3.1.46</ecNumber>
    </recommendedName>
    <alternativeName>
        <fullName evidence="4">Homoserine transsuccinylase</fullName>
        <shortName evidence="4">HTS</shortName>
    </alternativeName>
</protein>
<dbReference type="NCBIfam" id="NF003776">
    <property type="entry name" value="PRK05368.1-3"/>
    <property type="match status" value="1"/>
</dbReference>
<feature type="site" description="Important for acyl-CoA specificity" evidence="4">
    <location>
        <position position="147"/>
    </location>
</feature>
<accession>A0A4R2KZJ8</accession>
<keyword evidence="2 4" id="KW-0808">Transferase</keyword>
<reference evidence="6 7" key="1">
    <citation type="submission" date="2019-03" db="EMBL/GenBank/DDBJ databases">
        <title>Genomic Encyclopedia of Type Strains, Phase IV (KMG-IV): sequencing the most valuable type-strain genomes for metagenomic binning, comparative biology and taxonomic classification.</title>
        <authorList>
            <person name="Goeker M."/>
        </authorList>
    </citation>
    <scope>NUCLEOTIDE SEQUENCE [LARGE SCALE GENOMIC DNA]</scope>
    <source>
        <strain evidence="6 7">DSM 25287</strain>
    </source>
</reference>
<dbReference type="GO" id="GO:0005737">
    <property type="term" value="C:cytoplasm"/>
    <property type="evidence" value="ECO:0007669"/>
    <property type="project" value="UniProtKB-SubCell"/>
</dbReference>
<name>A0A4R2KZJ8_9GAMM</name>
<comment type="pathway">
    <text evidence="4">Amino-acid biosynthesis; L-methionine biosynthesis via de novo pathway; O-succinyl-L-homoserine from L-homoserine: step 1/1.</text>
</comment>
<dbReference type="Pfam" id="PF04204">
    <property type="entry name" value="HTS"/>
    <property type="match status" value="1"/>
</dbReference>
<dbReference type="Proteomes" id="UP000295765">
    <property type="component" value="Unassembled WGS sequence"/>
</dbReference>
<dbReference type="Gene3D" id="3.40.50.880">
    <property type="match status" value="1"/>
</dbReference>
<evidence type="ECO:0000313" key="7">
    <source>
        <dbReference type="Proteomes" id="UP000295765"/>
    </source>
</evidence>
<feature type="active site" description="Proton acceptor" evidence="4">
    <location>
        <position position="239"/>
    </location>
</feature>
<dbReference type="HAMAP" id="MF_00295">
    <property type="entry name" value="MetA_acyltransf"/>
    <property type="match status" value="1"/>
</dbReference>
<feature type="active site" description="Acyl-thioester intermediate" evidence="4 5">
    <location>
        <position position="146"/>
    </location>
</feature>
<dbReference type="GO" id="GO:0004414">
    <property type="term" value="F:homoserine O-acetyltransferase activity"/>
    <property type="evidence" value="ECO:0007669"/>
    <property type="project" value="UniProtKB-UniRule"/>
</dbReference>
<keyword evidence="1 4" id="KW-0028">Amino-acid biosynthesis</keyword>
<dbReference type="InterPro" id="IPR029062">
    <property type="entry name" value="Class_I_gatase-like"/>
</dbReference>
<comment type="subcellular location">
    <subcellularLocation>
        <location evidence="4">Cytoplasm</location>
    </subcellularLocation>
</comment>
<keyword evidence="3 4" id="KW-0012">Acyltransferase</keyword>
<feature type="binding site" evidence="4">
    <location>
        <position position="196"/>
    </location>
    <ligand>
        <name>substrate</name>
    </ligand>
</feature>
<organism evidence="6 7">
    <name type="scientific">Plasticicumulans lactativorans</name>
    <dbReference type="NCBI Taxonomy" id="1133106"/>
    <lineage>
        <taxon>Bacteria</taxon>
        <taxon>Pseudomonadati</taxon>
        <taxon>Pseudomonadota</taxon>
        <taxon>Gammaproteobacteria</taxon>
        <taxon>Candidatus Competibacteraceae</taxon>
        <taxon>Plasticicumulans</taxon>
    </lineage>
</organism>
<evidence type="ECO:0000256" key="1">
    <source>
        <dbReference type="ARBA" id="ARBA00022605"/>
    </source>
</evidence>
<evidence type="ECO:0000256" key="3">
    <source>
        <dbReference type="ARBA" id="ARBA00023315"/>
    </source>
</evidence>
<dbReference type="GO" id="GO:0008899">
    <property type="term" value="F:homoserine O-succinyltransferase activity"/>
    <property type="evidence" value="ECO:0007669"/>
    <property type="project" value="UniProtKB-EC"/>
</dbReference>
<evidence type="ECO:0000256" key="2">
    <source>
        <dbReference type="ARBA" id="ARBA00022679"/>
    </source>
</evidence>
<gene>
    <name evidence="4" type="primary">metAS</name>
    <name evidence="6" type="ORF">EV699_11626</name>
</gene>
<dbReference type="AlphaFoldDB" id="A0A4R2KZJ8"/>
<feature type="binding site" evidence="4">
    <location>
        <position position="167"/>
    </location>
    <ligand>
        <name>substrate</name>
    </ligand>
</feature>
<comment type="caution">
    <text evidence="4">Lacks conserved residue(s) required for the propagation of feature annotation.</text>
</comment>
<dbReference type="EC" id="2.3.1.46" evidence="4"/>
<keyword evidence="4" id="KW-0963">Cytoplasm</keyword>
<dbReference type="GO" id="GO:0009086">
    <property type="term" value="P:methionine biosynthetic process"/>
    <property type="evidence" value="ECO:0007669"/>
    <property type="project" value="UniProtKB-UniRule"/>
</dbReference>
<sequence length="355" mass="40484">MPLVAHSPLPSFMRLADEGEEILGLERAHQQDIRDLHIGLLNMMPDAALAATERQFLRLIGSCNRITQFYVHPFTVGGIERGAEARAYIDAYYEPFETIQRDGLDALIITGANISNPDFTREPFWEPLREVVDWACDHVTTTLFACLAAHATLRMRYGIVRRRLPDKVWGVYPHRVVARSHPLVRNVNTRFDVPHSRWNEVSRDQLDDAGLITLVESAEVGPHLAVSGDGFRLVFFQGHPEYDTDSLLKEYKREVMRFIDGSREDYPPLLDHYFNEAAEALLYEYRTHVLANRAHGVPVPPFPEAEVRAQLDNTWADSAKAVFNNWLGLMYQITHADRRLPFMDGVDPADPLRGL</sequence>
<dbReference type="EMBL" id="SLWY01000016">
    <property type="protein sequence ID" value="TCO80121.1"/>
    <property type="molecule type" value="Genomic_DNA"/>
</dbReference>
<keyword evidence="7" id="KW-1185">Reference proteome</keyword>
<dbReference type="PANTHER" id="PTHR20919">
    <property type="entry name" value="HOMOSERINE O-SUCCINYLTRANSFERASE"/>
    <property type="match status" value="1"/>
</dbReference>
<keyword evidence="4" id="KW-0486">Methionine biosynthesis</keyword>